<gene>
    <name evidence="1" type="ORF">B4U80_05846</name>
</gene>
<reference evidence="1 2" key="1">
    <citation type="journal article" date="2018" name="Gigascience">
        <title>Genomes of trombidid mites reveal novel predicted allergens and laterally-transferred genes associated with secondary metabolism.</title>
        <authorList>
            <person name="Dong X."/>
            <person name="Chaisiri K."/>
            <person name="Xia D."/>
            <person name="Armstrong S.D."/>
            <person name="Fang Y."/>
            <person name="Donnelly M.J."/>
            <person name="Kadowaki T."/>
            <person name="McGarry J.W."/>
            <person name="Darby A.C."/>
            <person name="Makepeace B.L."/>
        </authorList>
    </citation>
    <scope>NUCLEOTIDE SEQUENCE [LARGE SCALE GENOMIC DNA]</scope>
    <source>
        <strain evidence="1">UoL-UT</strain>
    </source>
</reference>
<evidence type="ECO:0000313" key="2">
    <source>
        <dbReference type="Proteomes" id="UP000288716"/>
    </source>
</evidence>
<dbReference type="AlphaFoldDB" id="A0A443RSG4"/>
<proteinExistence type="predicted"/>
<protein>
    <submittedName>
        <fullName evidence="1">Uncharacterized protein</fullName>
    </submittedName>
</protein>
<evidence type="ECO:0000313" key="1">
    <source>
        <dbReference type="EMBL" id="RWS18178.1"/>
    </source>
</evidence>
<dbReference type="VEuPathDB" id="VectorBase:LDEU013862"/>
<comment type="caution">
    <text evidence="1">The sequence shown here is derived from an EMBL/GenBank/DDBJ whole genome shotgun (WGS) entry which is preliminary data.</text>
</comment>
<name>A0A443RSG4_9ACAR</name>
<accession>A0A443RSG4</accession>
<feature type="non-terminal residue" evidence="1">
    <location>
        <position position="35"/>
    </location>
</feature>
<organism evidence="1 2">
    <name type="scientific">Leptotrombidium deliense</name>
    <dbReference type="NCBI Taxonomy" id="299467"/>
    <lineage>
        <taxon>Eukaryota</taxon>
        <taxon>Metazoa</taxon>
        <taxon>Ecdysozoa</taxon>
        <taxon>Arthropoda</taxon>
        <taxon>Chelicerata</taxon>
        <taxon>Arachnida</taxon>
        <taxon>Acari</taxon>
        <taxon>Acariformes</taxon>
        <taxon>Trombidiformes</taxon>
        <taxon>Prostigmata</taxon>
        <taxon>Anystina</taxon>
        <taxon>Parasitengona</taxon>
        <taxon>Trombiculoidea</taxon>
        <taxon>Trombiculidae</taxon>
        <taxon>Leptotrombidium</taxon>
    </lineage>
</organism>
<dbReference type="EMBL" id="NCKV01044570">
    <property type="protein sequence ID" value="RWS18178.1"/>
    <property type="molecule type" value="Genomic_DNA"/>
</dbReference>
<keyword evidence="2" id="KW-1185">Reference proteome</keyword>
<sequence length="35" mass="4047">MVLVSLLTVQTMEQTLELTLENCFNEIGIQITHFH</sequence>
<dbReference type="Proteomes" id="UP000288716">
    <property type="component" value="Unassembled WGS sequence"/>
</dbReference>